<organism evidence="2">
    <name type="scientific">Chromera velia CCMP2878</name>
    <dbReference type="NCBI Taxonomy" id="1169474"/>
    <lineage>
        <taxon>Eukaryota</taxon>
        <taxon>Sar</taxon>
        <taxon>Alveolata</taxon>
        <taxon>Colpodellida</taxon>
        <taxon>Chromeraceae</taxon>
        <taxon>Chromera</taxon>
    </lineage>
</organism>
<reference evidence="2" key="1">
    <citation type="submission" date="2014-11" db="EMBL/GenBank/DDBJ databases">
        <authorList>
            <person name="Otto D Thomas"/>
            <person name="Naeem Raeece"/>
        </authorList>
    </citation>
    <scope>NUCLEOTIDE SEQUENCE</scope>
</reference>
<protein>
    <submittedName>
        <fullName evidence="2">Uncharacterized protein</fullName>
    </submittedName>
</protein>
<evidence type="ECO:0000313" key="2">
    <source>
        <dbReference type="EMBL" id="CEM52071.1"/>
    </source>
</evidence>
<dbReference type="VEuPathDB" id="CryptoDB:Cvel_11048"/>
<feature type="compositionally biased region" description="Basic and acidic residues" evidence="1">
    <location>
        <begin position="34"/>
        <end position="69"/>
    </location>
</feature>
<sequence>MTSVSSPPSPTLSKATQSPHPVSLRRGLKRKVSRGREYDAAQREAQEARKREERAAREGNNEDATDLRRQTNAAVRKANMLRPWGLEPPPNSSVEAVVLTTQTVGNTQTETETEEEAEETAGSWCVTAVRRVEEARQVVADTVVSAQRYLLWAIGH</sequence>
<proteinExistence type="predicted"/>
<dbReference type="EMBL" id="CDMZ01005131">
    <property type="protein sequence ID" value="CEM52071.1"/>
    <property type="molecule type" value="Genomic_DNA"/>
</dbReference>
<evidence type="ECO:0000256" key="1">
    <source>
        <dbReference type="SAM" id="MobiDB-lite"/>
    </source>
</evidence>
<feature type="compositionally biased region" description="Polar residues" evidence="1">
    <location>
        <begin position="11"/>
        <end position="20"/>
    </location>
</feature>
<dbReference type="AlphaFoldDB" id="A0A0G4I504"/>
<feature type="region of interest" description="Disordered" evidence="1">
    <location>
        <begin position="1"/>
        <end position="75"/>
    </location>
</feature>
<accession>A0A0G4I504</accession>
<gene>
    <name evidence="2" type="ORF">Cvel_11048</name>
</gene>
<name>A0A0G4I504_9ALVE</name>